<evidence type="ECO:0008006" key="12">
    <source>
        <dbReference type="Google" id="ProtNLM"/>
    </source>
</evidence>
<evidence type="ECO:0000256" key="4">
    <source>
        <dbReference type="ARBA" id="ARBA00023136"/>
    </source>
</evidence>
<dbReference type="PANTHER" id="PTHR37994:SF1">
    <property type="entry name" value="ER TRANSPORTER 6TM N-TERMINAL DOMAIN-CONTAINING PROTEIN"/>
    <property type="match status" value="1"/>
</dbReference>
<feature type="region of interest" description="Disordered" evidence="5">
    <location>
        <begin position="362"/>
        <end position="393"/>
    </location>
</feature>
<dbReference type="Pfam" id="PF10337">
    <property type="entry name" value="ArAE_2_N"/>
    <property type="match status" value="1"/>
</dbReference>
<dbReference type="Pfam" id="PF13515">
    <property type="entry name" value="FUSC_2"/>
    <property type="match status" value="1"/>
</dbReference>
<dbReference type="InterPro" id="IPR018823">
    <property type="entry name" value="ArAE_2_N"/>
</dbReference>
<evidence type="ECO:0000256" key="2">
    <source>
        <dbReference type="ARBA" id="ARBA00022692"/>
    </source>
</evidence>
<dbReference type="AlphaFoldDB" id="A0A9P5PQS4"/>
<evidence type="ECO:0000313" key="11">
    <source>
        <dbReference type="Proteomes" id="UP000772434"/>
    </source>
</evidence>
<evidence type="ECO:0000313" key="10">
    <source>
        <dbReference type="EMBL" id="KAF9070461.1"/>
    </source>
</evidence>
<dbReference type="PANTHER" id="PTHR37994">
    <property type="entry name" value="ARAE_2_N DOMAIN-CONTAINING PROTEIN-RELATED"/>
    <property type="match status" value="1"/>
</dbReference>
<dbReference type="OrthoDB" id="2274698at2759"/>
<dbReference type="GO" id="GO:0016020">
    <property type="term" value="C:membrane"/>
    <property type="evidence" value="ECO:0007669"/>
    <property type="project" value="UniProtKB-SubCell"/>
</dbReference>
<feature type="transmembrane region" description="Helical" evidence="6">
    <location>
        <begin position="876"/>
        <end position="897"/>
    </location>
</feature>
<accession>A0A9P5PQS4</accession>
<feature type="domain" description="Putative ER transporter 6TM N-terminal" evidence="8">
    <location>
        <begin position="71"/>
        <end position="548"/>
    </location>
</feature>
<dbReference type="EMBL" id="JADNRY010000040">
    <property type="protein sequence ID" value="KAF9070461.1"/>
    <property type="molecule type" value="Genomic_DNA"/>
</dbReference>
<evidence type="ECO:0000256" key="6">
    <source>
        <dbReference type="SAM" id="Phobius"/>
    </source>
</evidence>
<keyword evidence="3 6" id="KW-1133">Transmembrane helix</keyword>
<keyword evidence="2 6" id="KW-0812">Transmembrane</keyword>
<feature type="transmembrane region" description="Helical" evidence="6">
    <location>
        <begin position="840"/>
        <end position="856"/>
    </location>
</feature>
<feature type="compositionally biased region" description="Basic and acidic residues" evidence="5">
    <location>
        <begin position="659"/>
        <end position="670"/>
    </location>
</feature>
<feature type="transmembrane region" description="Helical" evidence="6">
    <location>
        <begin position="165"/>
        <end position="188"/>
    </location>
</feature>
<evidence type="ECO:0000256" key="1">
    <source>
        <dbReference type="ARBA" id="ARBA00004141"/>
    </source>
</evidence>
<feature type="transmembrane region" description="Helical" evidence="6">
    <location>
        <begin position="70"/>
        <end position="87"/>
    </location>
</feature>
<keyword evidence="11" id="KW-1185">Reference proteome</keyword>
<gene>
    <name evidence="10" type="ORF">BDP27DRAFT_1263619</name>
</gene>
<dbReference type="InterPro" id="IPR049453">
    <property type="entry name" value="Memb_transporter_dom"/>
</dbReference>
<feature type="transmembrane region" description="Helical" evidence="6">
    <location>
        <begin position="197"/>
        <end position="223"/>
    </location>
</feature>
<evidence type="ECO:0000256" key="3">
    <source>
        <dbReference type="ARBA" id="ARBA00022989"/>
    </source>
</evidence>
<name>A0A9P5PQS4_9AGAR</name>
<evidence type="ECO:0000259" key="8">
    <source>
        <dbReference type="Pfam" id="PF10337"/>
    </source>
</evidence>
<organism evidence="10 11">
    <name type="scientific">Rhodocollybia butyracea</name>
    <dbReference type="NCBI Taxonomy" id="206335"/>
    <lineage>
        <taxon>Eukaryota</taxon>
        <taxon>Fungi</taxon>
        <taxon>Dikarya</taxon>
        <taxon>Basidiomycota</taxon>
        <taxon>Agaricomycotina</taxon>
        <taxon>Agaricomycetes</taxon>
        <taxon>Agaricomycetidae</taxon>
        <taxon>Agaricales</taxon>
        <taxon>Marasmiineae</taxon>
        <taxon>Omphalotaceae</taxon>
        <taxon>Rhodocollybia</taxon>
    </lineage>
</organism>
<dbReference type="Proteomes" id="UP000772434">
    <property type="component" value="Unassembled WGS sequence"/>
</dbReference>
<feature type="domain" description="Integral membrane bound transporter" evidence="9">
    <location>
        <begin position="757"/>
        <end position="890"/>
    </location>
</feature>
<protein>
    <recommendedName>
        <fullName evidence="12">ER transporter 6TM N-terminal domain-containing protein</fullName>
    </recommendedName>
</protein>
<feature type="domain" description="DUF2421" evidence="7">
    <location>
        <begin position="894"/>
        <end position="1125"/>
    </location>
</feature>
<feature type="transmembrane region" description="Helical" evidence="6">
    <location>
        <begin position="229"/>
        <end position="248"/>
    </location>
</feature>
<dbReference type="InterPro" id="IPR018820">
    <property type="entry name" value="BRE4-related_DUF2421"/>
</dbReference>
<feature type="compositionally biased region" description="Low complexity" evidence="5">
    <location>
        <begin position="365"/>
        <end position="390"/>
    </location>
</feature>
<evidence type="ECO:0000256" key="5">
    <source>
        <dbReference type="SAM" id="MobiDB-lite"/>
    </source>
</evidence>
<reference evidence="10" key="1">
    <citation type="submission" date="2020-11" db="EMBL/GenBank/DDBJ databases">
        <authorList>
            <consortium name="DOE Joint Genome Institute"/>
            <person name="Ahrendt S."/>
            <person name="Riley R."/>
            <person name="Andreopoulos W."/>
            <person name="Labutti K."/>
            <person name="Pangilinan J."/>
            <person name="Ruiz-Duenas F.J."/>
            <person name="Barrasa J.M."/>
            <person name="Sanchez-Garcia M."/>
            <person name="Camarero S."/>
            <person name="Miyauchi S."/>
            <person name="Serrano A."/>
            <person name="Linde D."/>
            <person name="Babiker R."/>
            <person name="Drula E."/>
            <person name="Ayuso-Fernandez I."/>
            <person name="Pacheco R."/>
            <person name="Padilla G."/>
            <person name="Ferreira P."/>
            <person name="Barriuso J."/>
            <person name="Kellner H."/>
            <person name="Castanera R."/>
            <person name="Alfaro M."/>
            <person name="Ramirez L."/>
            <person name="Pisabarro A.G."/>
            <person name="Kuo A."/>
            <person name="Tritt A."/>
            <person name="Lipzen A."/>
            <person name="He G."/>
            <person name="Yan M."/>
            <person name="Ng V."/>
            <person name="Cullen D."/>
            <person name="Martin F."/>
            <person name="Rosso M.-N."/>
            <person name="Henrissat B."/>
            <person name="Hibbett D."/>
            <person name="Martinez A.T."/>
            <person name="Grigoriev I.V."/>
        </authorList>
    </citation>
    <scope>NUCLEOTIDE SEQUENCE</scope>
    <source>
        <strain evidence="10">AH 40177</strain>
    </source>
</reference>
<proteinExistence type="predicted"/>
<comment type="caution">
    <text evidence="10">The sequence shown here is derived from an EMBL/GenBank/DDBJ whole genome shotgun (WGS) entry which is preliminary data.</text>
</comment>
<feature type="transmembrane region" description="Helical" evidence="6">
    <location>
        <begin position="813"/>
        <end position="833"/>
    </location>
</feature>
<feature type="region of interest" description="Disordered" evidence="5">
    <location>
        <begin position="648"/>
        <end position="704"/>
    </location>
</feature>
<feature type="region of interest" description="Disordered" evidence="5">
    <location>
        <begin position="13"/>
        <end position="36"/>
    </location>
</feature>
<evidence type="ECO:0000259" key="9">
    <source>
        <dbReference type="Pfam" id="PF13515"/>
    </source>
</evidence>
<evidence type="ECO:0000259" key="7">
    <source>
        <dbReference type="Pfam" id="PF10334"/>
    </source>
</evidence>
<comment type="subcellular location">
    <subcellularLocation>
        <location evidence="1">Membrane</location>
        <topology evidence="1">Multi-pass membrane protein</topology>
    </subcellularLocation>
</comment>
<keyword evidence="4 6" id="KW-0472">Membrane</keyword>
<feature type="transmembrane region" description="Helical" evidence="6">
    <location>
        <begin position="781"/>
        <end position="801"/>
    </location>
</feature>
<dbReference type="Pfam" id="PF10334">
    <property type="entry name" value="BRE4"/>
    <property type="match status" value="1"/>
</dbReference>
<sequence>MPAMALHLPSVRVKPSRLSNKEEEEASDTHSPSTLKSAINKIPNKIEWRWKWPSYLSWIPANWTWTKVSLSLRCAVAAWVSSVLFIIPAVQIWIGQASFLLLIAAFLSPPVDPFLAVLEREVLIVLLVSITWAWACLGMFLANLARSNPDPSVPVLTALTSNGQYVEAGPSVILATFIFIGTAVLLYLRVHQGPGPYLFATLFSCICLISALTTAALLPFPYYIVGRSILVPLAFHSVISFIASLVLFPESLSTNFTKRLAAVFGPLEKATAIHVTLLRLGPGDNGEEFKDQINVLAGVVSQSEAALGPLAQAARLLPTEVVYSRYSPRDWRPLQDLSRRIAVRANGMMIYFTLIDPTREHFPVTPATTRPGTPSGTGPSSPIGTTPSSPVERYHEPLHHHHLSNLLHLAHLGSRHRHRSHGYHPPVGVFESKRYLDLEAHLWHDPRTEYHTNETHKLLSESCVPLLEECSCATKCLQSWFAGAGSDVSGKLDWNTLTFFVNAKVKRQRREKAKQIRWEERVAQLQSVRNKLLEELDRFQKTSRMNVIKPYTDTLETHPDEPSDYGYDQLPSHRYLFNCYVYQYHLMRFASMLGDLLEHIILLESRPERRHRRVWTPKMQSQSISACFEWLKGAWTFSDGADRGVSAIEAHDGEEEDPDRVQHVDRRRGGDTGSEISDDTRVDEDNMYGMGLPNPKRRDPDTLPPRNAWEGIGNWIYKRVVGITGGNALYAVKAGVLTTLMSLPFFLKGSAQFAYENRFLWGIVMAQLTSARFRGDTTFGFLTRILSTFLGGLVGLCIWYICAPTTGHHATPYALAGIFAFCFPFFFYIRLYIPGPPMRILIFFVTIVLVIGYSYQDQYQQIPSSPGVGWSVAWRRFLLVSCGVFAAFIFSFFPPVFTLRRYQRTSLATTCAELGVIYCAVVSYASDANPAHMHSRALGHSEESGAIVARLIAVRGKLGRLKAGRVNVKYEISLRGQWPEERYRNVFELQVQISYCLSHLLSVIEHLEPAWRAALLTRTRFIDPNFQGDVLAVISMISTALRTGTPLPQVTPSPLIDRFMLKFHGLNVIHKDQEDDYGLPRMLTKSTLEDEQYMMFCVGVSTAFGVVSRLDRLMVAAKEIVGEQYHIHGLGLGHGLVSARGGGVPLGSRTSTRVS</sequence>
<feature type="transmembrane region" description="Helical" evidence="6">
    <location>
        <begin position="123"/>
        <end position="145"/>
    </location>
</feature>